<dbReference type="AlphaFoldDB" id="A0AA39GII9"/>
<comment type="caution">
    <text evidence="2">The sequence shown here is derived from an EMBL/GenBank/DDBJ whole genome shotgun (WGS) entry which is preliminary data.</text>
</comment>
<dbReference type="PANTHER" id="PTHR43194:SF2">
    <property type="entry name" value="PEROXISOMAL MEMBRANE PROTEIN LPX1"/>
    <property type="match status" value="1"/>
</dbReference>
<gene>
    <name evidence="2" type="ORF">NLU13_4257</name>
</gene>
<dbReference type="Gene3D" id="3.40.50.1820">
    <property type="entry name" value="alpha/beta hydrolase"/>
    <property type="match status" value="1"/>
</dbReference>
<name>A0AA39GII9_SARSR</name>
<dbReference type="PRINTS" id="PR00111">
    <property type="entry name" value="ABHYDROLASE"/>
</dbReference>
<dbReference type="InterPro" id="IPR050228">
    <property type="entry name" value="Carboxylesterase_BioH"/>
</dbReference>
<evidence type="ECO:0000313" key="3">
    <source>
        <dbReference type="Proteomes" id="UP001175261"/>
    </source>
</evidence>
<protein>
    <recommendedName>
        <fullName evidence="1">AB hydrolase-1 domain-containing protein</fullName>
    </recommendedName>
</protein>
<dbReference type="Proteomes" id="UP001175261">
    <property type="component" value="Unassembled WGS sequence"/>
</dbReference>
<dbReference type="InterPro" id="IPR000073">
    <property type="entry name" value="AB_hydrolase_1"/>
</dbReference>
<dbReference type="SUPFAM" id="SSF53474">
    <property type="entry name" value="alpha/beta-Hydrolases"/>
    <property type="match status" value="1"/>
</dbReference>
<dbReference type="Pfam" id="PF00561">
    <property type="entry name" value="Abhydrolase_1"/>
    <property type="match status" value="1"/>
</dbReference>
<proteinExistence type="predicted"/>
<evidence type="ECO:0000259" key="1">
    <source>
        <dbReference type="Pfam" id="PF00561"/>
    </source>
</evidence>
<accession>A0AA39GII9</accession>
<sequence>MSTPGLLQVTMQPRPGLPASQFHDWYNNEHGVNRLRLPHIFTNGLRYRAIDGETPEFAAQYDVTDMKHLETDIYTTLRANRTKREAETIGQVDVYRTFYDLIHTRSAPNFVSPENLSNEEAEGLVATQVIITLKDAEGAADAYAKWFIEEHAVMLSKVPGWRRSRLYKTSYLEGATKAVFFAQHDYDKVNGLGGPEHKASMDTKWRTEVFDKYVADKARREFGLFYIFGPASRDLHSLSQLDPAASFTSPDGKTVTTTGPNPSIKSFVTTADQLEIPIYLEGNTSPEAPTVAFSNSLLTSHRMWDRFVEILKKERPDLRLLRYDTRGRHAIPQPPKKATMEMLADDLLAILDALRITKLHTLIGVSMGGATTLNFAIKYPERVSKFIACDCNYKSTEANTKAWGDRSKLAEEGGINELAEMTVKRWFHPLVVEDEKTTKWMIDEVAQNDIQGFTHSCTALCDFNLEASLDGCQVPALLVAGEGDGNGAIAKILDGVKGRIGQKGAELRLVPDAGHLPMYERPQAFWDAIKSFI</sequence>
<keyword evidence="3" id="KW-1185">Reference proteome</keyword>
<dbReference type="PANTHER" id="PTHR43194">
    <property type="entry name" value="HYDROLASE ALPHA/BETA FOLD FAMILY"/>
    <property type="match status" value="1"/>
</dbReference>
<dbReference type="EMBL" id="JAPDFR010000003">
    <property type="protein sequence ID" value="KAK0388013.1"/>
    <property type="molecule type" value="Genomic_DNA"/>
</dbReference>
<evidence type="ECO:0000313" key="2">
    <source>
        <dbReference type="EMBL" id="KAK0388013.1"/>
    </source>
</evidence>
<feature type="domain" description="AB hydrolase-1" evidence="1">
    <location>
        <begin position="296"/>
        <end position="391"/>
    </location>
</feature>
<reference evidence="2" key="1">
    <citation type="submission" date="2022-10" db="EMBL/GenBank/DDBJ databases">
        <title>Determination and structural analysis of whole genome sequence of Sarocladium strictum F4-1.</title>
        <authorList>
            <person name="Hu L."/>
            <person name="Jiang Y."/>
        </authorList>
    </citation>
    <scope>NUCLEOTIDE SEQUENCE</scope>
    <source>
        <strain evidence="2">F4-1</strain>
    </source>
</reference>
<organism evidence="2 3">
    <name type="scientific">Sarocladium strictum</name>
    <name type="common">Black bundle disease fungus</name>
    <name type="synonym">Acremonium strictum</name>
    <dbReference type="NCBI Taxonomy" id="5046"/>
    <lineage>
        <taxon>Eukaryota</taxon>
        <taxon>Fungi</taxon>
        <taxon>Dikarya</taxon>
        <taxon>Ascomycota</taxon>
        <taxon>Pezizomycotina</taxon>
        <taxon>Sordariomycetes</taxon>
        <taxon>Hypocreomycetidae</taxon>
        <taxon>Hypocreales</taxon>
        <taxon>Sarocladiaceae</taxon>
        <taxon>Sarocladium</taxon>
    </lineage>
</organism>
<dbReference type="InterPro" id="IPR029058">
    <property type="entry name" value="AB_hydrolase_fold"/>
</dbReference>